<dbReference type="InterPro" id="IPR036736">
    <property type="entry name" value="ACP-like_sf"/>
</dbReference>
<keyword evidence="2" id="KW-1185">Reference proteome</keyword>
<dbReference type="SUPFAM" id="SSF47336">
    <property type="entry name" value="ACP-like"/>
    <property type="match status" value="1"/>
</dbReference>
<organism evidence="1 2">
    <name type="scientific">Paenibacillus popilliae</name>
    <name type="common">Bacillus popilliae</name>
    <dbReference type="NCBI Taxonomy" id="78057"/>
    <lineage>
        <taxon>Bacteria</taxon>
        <taxon>Bacillati</taxon>
        <taxon>Bacillota</taxon>
        <taxon>Bacilli</taxon>
        <taxon>Bacillales</taxon>
        <taxon>Paenibacillaceae</taxon>
        <taxon>Paenibacillus</taxon>
    </lineage>
</organism>
<evidence type="ECO:0000313" key="1">
    <source>
        <dbReference type="EMBL" id="TQR47263.1"/>
    </source>
</evidence>
<accession>A0ABY3AWX2</accession>
<protein>
    <submittedName>
        <fullName evidence="1">Acyl carrier protein</fullName>
    </submittedName>
</protein>
<reference evidence="1 2" key="1">
    <citation type="submission" date="2018-03" db="EMBL/GenBank/DDBJ databases">
        <title>Aerobic endospore-forming bacteria genome sequencing and assembly.</title>
        <authorList>
            <person name="Cavalcante D.A."/>
            <person name="Driks A."/>
            <person name="Putonti C."/>
            <person name="De-Souza M.T."/>
        </authorList>
    </citation>
    <scope>NUCLEOTIDE SEQUENCE [LARGE SCALE GENOMIC DNA]</scope>
    <source>
        <strain evidence="1 2">SDF0028</strain>
    </source>
</reference>
<dbReference type="Proteomes" id="UP000316208">
    <property type="component" value="Unassembled WGS sequence"/>
</dbReference>
<gene>
    <name evidence="1" type="ORF">C7Y44_03225</name>
</gene>
<comment type="caution">
    <text evidence="1">The sequence shown here is derived from an EMBL/GenBank/DDBJ whole genome shotgun (WGS) entry which is preliminary data.</text>
</comment>
<evidence type="ECO:0000313" key="2">
    <source>
        <dbReference type="Proteomes" id="UP000316208"/>
    </source>
</evidence>
<dbReference type="Gene3D" id="1.10.1200.10">
    <property type="entry name" value="ACP-like"/>
    <property type="match status" value="1"/>
</dbReference>
<dbReference type="EMBL" id="SADY01000001">
    <property type="protein sequence ID" value="TQR47263.1"/>
    <property type="molecule type" value="Genomic_DNA"/>
</dbReference>
<sequence>MKGEIFDYMNETFLLEFNDNITEGTDLFKAGIIDSFGYLKLITFLENEFHIKFSEDEILDNVFVSFSDIVNCISRKLYR</sequence>
<proteinExistence type="predicted"/>
<name>A0ABY3AWX2_PAEPP</name>